<dbReference type="EMBL" id="LFRF01000004">
    <property type="protein sequence ID" value="KND93069.1"/>
    <property type="molecule type" value="Genomic_DNA"/>
</dbReference>
<accession>A0A0L0NGB1</accession>
<comment type="caution">
    <text evidence="2">The sequence shown here is derived from an EMBL/GenBank/DDBJ whole genome shotgun (WGS) entry which is preliminary data.</text>
</comment>
<evidence type="ECO:0000256" key="1">
    <source>
        <dbReference type="SAM" id="MobiDB-lite"/>
    </source>
</evidence>
<feature type="compositionally biased region" description="Basic residues" evidence="1">
    <location>
        <begin position="85"/>
        <end position="110"/>
    </location>
</feature>
<gene>
    <name evidence="2" type="ORF">TOPH_02091</name>
</gene>
<sequence length="110" mass="12882">MMALWARHITVRTLFPSSRGNIYIPLHLHPREVRTLPLKPNSTFSAIFTLHVQFTYNGLVRRRLRSGSRPRRGDQPASRGQVVARAHRRCRRLRGRQGVRGPRREKRPAR</sequence>
<evidence type="ECO:0000313" key="3">
    <source>
        <dbReference type="Proteomes" id="UP000036947"/>
    </source>
</evidence>
<keyword evidence="3" id="KW-1185">Reference proteome</keyword>
<proteinExistence type="predicted"/>
<reference evidence="2 3" key="1">
    <citation type="journal article" date="2015" name="BMC Genomics">
        <title>The genome of the truffle-parasite Tolypocladium ophioglossoides and the evolution of antifungal peptaibiotics.</title>
        <authorList>
            <person name="Quandt C.A."/>
            <person name="Bushley K.E."/>
            <person name="Spatafora J.W."/>
        </authorList>
    </citation>
    <scope>NUCLEOTIDE SEQUENCE [LARGE SCALE GENOMIC DNA]</scope>
    <source>
        <strain evidence="2 3">CBS 100239</strain>
    </source>
</reference>
<name>A0A0L0NGB1_TOLOC</name>
<evidence type="ECO:0000313" key="2">
    <source>
        <dbReference type="EMBL" id="KND93069.1"/>
    </source>
</evidence>
<dbReference type="AlphaFoldDB" id="A0A0L0NGB1"/>
<feature type="region of interest" description="Disordered" evidence="1">
    <location>
        <begin position="65"/>
        <end position="110"/>
    </location>
</feature>
<organism evidence="2 3">
    <name type="scientific">Tolypocladium ophioglossoides (strain CBS 100239)</name>
    <name type="common">Snaketongue truffleclub</name>
    <name type="synonym">Elaphocordyceps ophioglossoides</name>
    <dbReference type="NCBI Taxonomy" id="1163406"/>
    <lineage>
        <taxon>Eukaryota</taxon>
        <taxon>Fungi</taxon>
        <taxon>Dikarya</taxon>
        <taxon>Ascomycota</taxon>
        <taxon>Pezizomycotina</taxon>
        <taxon>Sordariomycetes</taxon>
        <taxon>Hypocreomycetidae</taxon>
        <taxon>Hypocreales</taxon>
        <taxon>Ophiocordycipitaceae</taxon>
        <taxon>Tolypocladium</taxon>
    </lineage>
</organism>
<protein>
    <submittedName>
        <fullName evidence="2">Uncharacterized protein</fullName>
    </submittedName>
</protein>
<dbReference type="Proteomes" id="UP000036947">
    <property type="component" value="Unassembled WGS sequence"/>
</dbReference>